<gene>
    <name evidence="3" type="primary">Ranbp2</name>
    <name evidence="3" type="synonym">Gm19520</name>
</gene>
<feature type="transmembrane region" description="Helical" evidence="1">
    <location>
        <begin position="6"/>
        <end position="30"/>
    </location>
</feature>
<evidence type="ECO:0000313" key="3">
    <source>
        <dbReference type="MGI" id="MGI:894323"/>
    </source>
</evidence>
<evidence type="ECO:0000256" key="1">
    <source>
        <dbReference type="SAM" id="Phobius"/>
    </source>
</evidence>
<keyword evidence="1" id="KW-0472">Membrane</keyword>
<keyword evidence="1" id="KW-0812">Transmembrane</keyword>
<reference evidence="2" key="7">
    <citation type="journal article" date="2005" name="Science">
        <title>The Transcriptional Landscape of the Mammalian Genome.</title>
        <authorList>
            <consortium name="The FANTOM Consortium"/>
            <consortium name="Riken Genome Exploration Research Group and Genome Science Group (Genome Network Project Core Group)"/>
        </authorList>
    </citation>
    <scope>NUCLEOTIDE SEQUENCE</scope>
    <source>
        <strain evidence="2">C57BL/6J</strain>
        <tissue evidence="2">Inner ear</tissue>
    </source>
</reference>
<reference evidence="2" key="2">
    <citation type="journal article" date="2000" name="Genome Res.">
        <title>Normalization and subtraction of cap-trapper-selected cDNAs to prepare full-length cDNA libraries for rapid discovery of new genes.</title>
        <authorList>
            <person name="Carninci P."/>
            <person name="Shibata Y."/>
            <person name="Hayatsu N."/>
            <person name="Sugahara Y."/>
            <person name="Shibata K."/>
            <person name="Itoh M."/>
            <person name="Konno H."/>
            <person name="Okazaki Y."/>
            <person name="Muramatsu M."/>
            <person name="Hayashizaki Y."/>
        </authorList>
    </citation>
    <scope>NUCLEOTIDE SEQUENCE</scope>
    <source>
        <strain evidence="2">C57BL/6J</strain>
        <tissue evidence="2">Inner ear</tissue>
    </source>
</reference>
<name>Q3TYW0_MOUSE</name>
<keyword evidence="1" id="KW-1133">Transmembrane helix</keyword>
<accession>Q3TYW0</accession>
<dbReference type="AlphaFoldDB" id="Q3TYW0"/>
<sequence length="54" mass="6216">MLSLPHFQLCLINVCLSLSYCFIELFFILFNSVIKTCFFLTVDLSPTACQYSDI</sequence>
<proteinExistence type="evidence at transcript level"/>
<reference evidence="2" key="4">
    <citation type="journal article" date="2001" name="Nature">
        <title>Functional annotation of a full-length mouse cDNA collection.</title>
        <authorList>
            <consortium name="The RIKEN Genome Exploration Research Group Phase II Team and the FANTOM Consortium"/>
        </authorList>
    </citation>
    <scope>NUCLEOTIDE SEQUENCE</scope>
    <source>
        <strain evidence="2">C57BL/6J</strain>
        <tissue evidence="2">Inner ear</tissue>
    </source>
</reference>
<reference evidence="2" key="3">
    <citation type="journal article" date="2000" name="Genome Res.">
        <title>RIKEN integrated sequence analysis (RISA) system--384-format sequencing pipeline with 384 multicapillary sequencer.</title>
        <authorList>
            <person name="Shibata K."/>
            <person name="Itoh M."/>
            <person name="Aizawa K."/>
            <person name="Nagaoka S."/>
            <person name="Sasaki N."/>
            <person name="Carninci P."/>
            <person name="Konno H."/>
            <person name="Akiyama J."/>
            <person name="Nishi K."/>
            <person name="Kitsunai T."/>
            <person name="Tashiro H."/>
            <person name="Itoh M."/>
            <person name="Sumi N."/>
            <person name="Ishii Y."/>
            <person name="Nakamura S."/>
            <person name="Hazama M."/>
            <person name="Nishine T."/>
            <person name="Harada A."/>
            <person name="Yamamoto R."/>
            <person name="Matsumoto H."/>
            <person name="Sakaguchi S."/>
            <person name="Ikegami T."/>
            <person name="Kashiwagi K."/>
            <person name="Fujiwake S."/>
            <person name="Inoue K."/>
            <person name="Togawa Y."/>
            <person name="Izawa M."/>
            <person name="Ohara E."/>
            <person name="Watahiki M."/>
            <person name="Yoneda Y."/>
            <person name="Ishikawa T."/>
            <person name="Ozawa K."/>
            <person name="Tanaka T."/>
            <person name="Matsuura S."/>
            <person name="Kawai J."/>
            <person name="Okazaki Y."/>
            <person name="Muramatsu M."/>
            <person name="Inoue Y."/>
            <person name="Kira A."/>
            <person name="Hayashizaki Y."/>
        </authorList>
    </citation>
    <scope>NUCLEOTIDE SEQUENCE</scope>
    <source>
        <strain evidence="2">C57BL/6J</strain>
        <tissue evidence="2">Inner ear</tissue>
    </source>
</reference>
<reference evidence="2" key="1">
    <citation type="journal article" date="1999" name="Methods Enzymol.">
        <title>High-efficiency full-length cDNA cloning.</title>
        <authorList>
            <person name="Carninci P."/>
            <person name="Hayashizaki Y."/>
        </authorList>
    </citation>
    <scope>NUCLEOTIDE SEQUENCE</scope>
    <source>
        <strain evidence="2">C57BL/6J</strain>
        <tissue evidence="2">Inner ear</tissue>
    </source>
</reference>
<dbReference type="EMBL" id="AK158301">
    <property type="protein sequence ID" value="BAE34452.1"/>
    <property type="molecule type" value="mRNA"/>
</dbReference>
<organism evidence="2">
    <name type="scientific">Mus musculus</name>
    <name type="common">Mouse</name>
    <dbReference type="NCBI Taxonomy" id="10090"/>
    <lineage>
        <taxon>Eukaryota</taxon>
        <taxon>Metazoa</taxon>
        <taxon>Chordata</taxon>
        <taxon>Craniata</taxon>
        <taxon>Vertebrata</taxon>
        <taxon>Euteleostomi</taxon>
        <taxon>Mammalia</taxon>
        <taxon>Eutheria</taxon>
        <taxon>Euarchontoglires</taxon>
        <taxon>Glires</taxon>
        <taxon>Rodentia</taxon>
        <taxon>Myomorpha</taxon>
        <taxon>Muroidea</taxon>
        <taxon>Muridae</taxon>
        <taxon>Murinae</taxon>
        <taxon>Mus</taxon>
        <taxon>Mus</taxon>
    </lineage>
</organism>
<reference evidence="2" key="6">
    <citation type="submission" date="2004-03" db="EMBL/GenBank/DDBJ databases">
        <authorList>
            <person name="Arakawa T."/>
            <person name="Carninci P."/>
            <person name="Fukuda S."/>
            <person name="Hashizume W."/>
            <person name="Hayashida K."/>
            <person name="Hori F."/>
            <person name="Iida J."/>
            <person name="Imamura K."/>
            <person name="Imotani K."/>
            <person name="Itoh M."/>
            <person name="Kanagawa S."/>
            <person name="Kawai J."/>
            <person name="Kojima M."/>
            <person name="Konno H."/>
            <person name="Murata M."/>
            <person name="Nakamura M."/>
            <person name="Ninomiya N."/>
            <person name="Nishiyori H."/>
            <person name="Nomura K."/>
            <person name="Ohno M."/>
            <person name="Sakazume N."/>
            <person name="Sano H."/>
            <person name="Sasaki D."/>
            <person name="Shibata K."/>
            <person name="Shiraki T."/>
            <person name="Tagami M."/>
            <person name="Tagami Y."/>
            <person name="Waki K."/>
            <person name="Watahiki A."/>
            <person name="Muramatsu M."/>
            <person name="Hayashizaki Y."/>
        </authorList>
    </citation>
    <scope>NUCLEOTIDE SEQUENCE</scope>
    <source>
        <strain evidence="2">C57BL/6J</strain>
        <tissue evidence="2">Inner ear</tissue>
    </source>
</reference>
<reference evidence="2" key="5">
    <citation type="journal article" date="2002" name="Nature">
        <title>Analysis of the mouse transcriptome based on functional annotation of 60,770 full-length cDNAs.</title>
        <authorList>
            <consortium name="The FANTOM Consortium and the RIKEN Genome Exploration Research Group Phase I and II Team"/>
        </authorList>
    </citation>
    <scope>NUCLEOTIDE SEQUENCE</scope>
    <source>
        <strain evidence="2">C57BL/6J</strain>
        <tissue evidence="2">Inner ear</tissue>
    </source>
</reference>
<reference evidence="2" key="8">
    <citation type="journal article" date="2005" name="Science">
        <title>Antisense Transcription in the Mammalian Transcriptome.</title>
        <authorList>
            <consortium name="RIKEN Genome Exploration Research Group and Genome Science Group (Genome Network Project Core Group) and the FANTOM Consortium"/>
        </authorList>
    </citation>
    <scope>NUCLEOTIDE SEQUENCE</scope>
    <source>
        <strain evidence="2">C57BL/6J</strain>
        <tissue evidence="2">Inner ear</tissue>
    </source>
</reference>
<evidence type="ECO:0000313" key="2">
    <source>
        <dbReference type="EMBL" id="BAE34452.1"/>
    </source>
</evidence>
<dbReference type="AGR" id="MGI:894323"/>
<dbReference type="MGI" id="MGI:894323">
    <property type="gene designation" value="Ranbp2"/>
</dbReference>
<protein>
    <submittedName>
        <fullName evidence="2">Uncharacterized protein</fullName>
    </submittedName>
</protein>